<feature type="transmembrane region" description="Helical" evidence="5">
    <location>
        <begin position="357"/>
        <end position="374"/>
    </location>
</feature>
<dbReference type="PANTHER" id="PTHR23291">
    <property type="entry name" value="BAX INHIBITOR-RELATED"/>
    <property type="match status" value="1"/>
</dbReference>
<feature type="transmembrane region" description="Helical" evidence="5">
    <location>
        <begin position="331"/>
        <end position="351"/>
    </location>
</feature>
<keyword evidence="6" id="KW-0675">Receptor</keyword>
<evidence type="ECO:0000313" key="6">
    <source>
        <dbReference type="EMBL" id="EWM22610.1"/>
    </source>
</evidence>
<keyword evidence="4 5" id="KW-0472">Membrane</keyword>
<dbReference type="Pfam" id="PF01027">
    <property type="entry name" value="Bax1-I"/>
    <property type="match status" value="1"/>
</dbReference>
<dbReference type="AlphaFoldDB" id="W7T6F9"/>
<evidence type="ECO:0000313" key="7">
    <source>
        <dbReference type="Proteomes" id="UP000019335"/>
    </source>
</evidence>
<keyword evidence="7" id="KW-1185">Reference proteome</keyword>
<gene>
    <name evidence="6" type="ORF">Naga_100126g14</name>
</gene>
<feature type="transmembrane region" description="Helical" evidence="5">
    <location>
        <begin position="212"/>
        <end position="232"/>
    </location>
</feature>
<reference evidence="6 7" key="1">
    <citation type="journal article" date="2014" name="Mol. Plant">
        <title>Chromosome Scale Genome Assembly and Transcriptome Profiling of Nannochloropsis gaditana in Nitrogen Depletion.</title>
        <authorList>
            <person name="Corteggiani Carpinelli E."/>
            <person name="Telatin A."/>
            <person name="Vitulo N."/>
            <person name="Forcato C."/>
            <person name="D'Angelo M."/>
            <person name="Schiavon R."/>
            <person name="Vezzi A."/>
            <person name="Giacometti G.M."/>
            <person name="Morosinotto T."/>
            <person name="Valle G."/>
        </authorList>
    </citation>
    <scope>NUCLEOTIDE SEQUENCE [LARGE SCALE GENOMIC DNA]</scope>
    <source>
        <strain evidence="6 7">B-31</strain>
    </source>
</reference>
<evidence type="ECO:0000256" key="5">
    <source>
        <dbReference type="SAM" id="Phobius"/>
    </source>
</evidence>
<dbReference type="PANTHER" id="PTHR23291:SF50">
    <property type="entry name" value="PROTEIN LIFEGUARD 4"/>
    <property type="match status" value="1"/>
</dbReference>
<dbReference type="EMBL" id="AZIL01002134">
    <property type="protein sequence ID" value="EWM22610.1"/>
    <property type="molecule type" value="Genomic_DNA"/>
</dbReference>
<evidence type="ECO:0000256" key="2">
    <source>
        <dbReference type="ARBA" id="ARBA00022692"/>
    </source>
</evidence>
<dbReference type="InterPro" id="IPR006214">
    <property type="entry name" value="Bax_inhibitor_1-related"/>
</dbReference>
<evidence type="ECO:0000256" key="1">
    <source>
        <dbReference type="ARBA" id="ARBA00004141"/>
    </source>
</evidence>
<feature type="transmembrane region" description="Helical" evidence="5">
    <location>
        <begin position="244"/>
        <end position="262"/>
    </location>
</feature>
<keyword evidence="3 5" id="KW-1133">Transmembrane helix</keyword>
<comment type="caution">
    <text evidence="6">The sequence shown here is derived from an EMBL/GenBank/DDBJ whole genome shotgun (WGS) entry which is preliminary data.</text>
</comment>
<evidence type="ECO:0000256" key="4">
    <source>
        <dbReference type="ARBA" id="ARBA00023136"/>
    </source>
</evidence>
<evidence type="ECO:0000256" key="3">
    <source>
        <dbReference type="ARBA" id="ARBA00022989"/>
    </source>
</evidence>
<protein>
    <submittedName>
        <fullName evidence="6">Nmda receptor glutamate-binding chain</fullName>
    </submittedName>
</protein>
<keyword evidence="2 5" id="KW-0812">Transmembrane</keyword>
<dbReference type="OrthoDB" id="7933078at2759"/>
<feature type="transmembrane region" description="Helical" evidence="5">
    <location>
        <begin position="274"/>
        <end position="293"/>
    </location>
</feature>
<organism evidence="6 7">
    <name type="scientific">Nannochloropsis gaditana</name>
    <dbReference type="NCBI Taxonomy" id="72520"/>
    <lineage>
        <taxon>Eukaryota</taxon>
        <taxon>Sar</taxon>
        <taxon>Stramenopiles</taxon>
        <taxon>Ochrophyta</taxon>
        <taxon>Eustigmatophyceae</taxon>
        <taxon>Eustigmatales</taxon>
        <taxon>Monodopsidaceae</taxon>
        <taxon>Nannochloropsis</taxon>
    </lineage>
</organism>
<feature type="transmembrane region" description="Helical" evidence="5">
    <location>
        <begin position="299"/>
        <end position="319"/>
    </location>
</feature>
<sequence>MMLPDSMDEETAPRYTQLLSAKNQENNMSVDFHPHRVQNIISFVKYREEGKPSRKLALAVESLHWVTLGRMGAMRSLLLLPCIMLSFPAATSCSTVPVEINMYHTSKSGILTGKTPTFCLLKRARGGAVGRSPGSGGSSGSVGLPSFPFFPPTTTTLTPPKSSSSSRSSASVAPAPGVWGFDHFDSRPVVLEPRVVENIKGRDSRVGLIRKVYAILGIQLFLTAAVTFVFFQKPALVSFLFTKGSWVVLLSVLASLGSAIALGMRYSRVFPTNLGLLSLFTAGESVLIGLLTTRYKADAVLLAALQTGAAVTGLSLFAFRKDSKYDLTAFGSSLFAGLLILLMSGVLAFFFKIRIPEVVMGGLGALLFSAFLVYDTQRIVGRGETQLDDRDYVLGAMDLYLDITRIFLYLLRILANENGRE</sequence>
<accession>W7T6F9</accession>
<dbReference type="Proteomes" id="UP000019335">
    <property type="component" value="Unassembled WGS sequence"/>
</dbReference>
<comment type="subcellular location">
    <subcellularLocation>
        <location evidence="1">Membrane</location>
        <topology evidence="1">Multi-pass membrane protein</topology>
    </subcellularLocation>
</comment>
<proteinExistence type="predicted"/>
<name>W7T6F9_9STRA</name>
<dbReference type="GO" id="GO:0016020">
    <property type="term" value="C:membrane"/>
    <property type="evidence" value="ECO:0007669"/>
    <property type="project" value="UniProtKB-SubCell"/>
</dbReference>